<organism evidence="2 3">
    <name type="scientific">Pseudomonas fluorescens LMG 5329</name>
    <dbReference type="NCBI Taxonomy" id="1324332"/>
    <lineage>
        <taxon>Bacteria</taxon>
        <taxon>Pseudomonadati</taxon>
        <taxon>Pseudomonadota</taxon>
        <taxon>Gammaproteobacteria</taxon>
        <taxon>Pseudomonadales</taxon>
        <taxon>Pseudomonadaceae</taxon>
        <taxon>Pseudomonas</taxon>
    </lineage>
</organism>
<dbReference type="RefSeq" id="WP_038849984.1">
    <property type="nucleotide sequence ID" value="NZ_ASGY01000192.1"/>
</dbReference>
<feature type="chain" id="PRO_5001996711" description="Protein GltF" evidence="1">
    <location>
        <begin position="22"/>
        <end position="206"/>
    </location>
</feature>
<feature type="signal peptide" evidence="1">
    <location>
        <begin position="1"/>
        <end position="21"/>
    </location>
</feature>
<dbReference type="Pfam" id="PF06551">
    <property type="entry name" value="DUF1120"/>
    <property type="match status" value="1"/>
</dbReference>
<evidence type="ECO:0000313" key="3">
    <source>
        <dbReference type="Proteomes" id="UP000030060"/>
    </source>
</evidence>
<protein>
    <recommendedName>
        <fullName evidence="4">Protein GltF</fullName>
    </recommendedName>
</protein>
<evidence type="ECO:0000256" key="1">
    <source>
        <dbReference type="SAM" id="SignalP"/>
    </source>
</evidence>
<name>A0A0A1YXY8_PSEFL</name>
<reference evidence="2 3" key="1">
    <citation type="journal article" date="2013" name="Genome Announc.">
        <title>Draft Genome Sequence of Pseudomonas fluorescens LMG 5329, a White Line-Inducing Principle-Producing Bioindicator for the Mushroom Pathogen Pseudomonas tolaasii.</title>
        <authorList>
            <person name="Ghequire M.G."/>
            <person name="Rokni-Zadeh H."/>
            <person name="Zarrineh P."/>
            <person name="De Mot R."/>
        </authorList>
    </citation>
    <scope>NUCLEOTIDE SEQUENCE [LARGE SCALE GENOMIC DNA]</scope>
    <source>
        <strain evidence="2 3">LMG 5329</strain>
    </source>
</reference>
<comment type="caution">
    <text evidence="2">The sequence shown here is derived from an EMBL/GenBank/DDBJ whole genome shotgun (WGS) entry which is preliminary data.</text>
</comment>
<sequence>MSIIRNVLITALLVNTGHAVAASSVDLSVKGTITPSACTPALSNGGLADFGKIAAKDLRPTLPTYLPRQDMEFSVTCDGATLFAIESKDNREGSEYNIDYYNFGLGLINGSEKLGWVGVAMSGPVADGVNVRAIGSRDGGVTWDRESSFMDDGMSTVAELNTLVPIPVQRLTTALQVAAGIAPAQNLTLTNEVPIDGSITMTVRYL</sequence>
<dbReference type="AlphaFoldDB" id="A0A0A1YXY8"/>
<keyword evidence="1" id="KW-0732">Signal</keyword>
<proteinExistence type="predicted"/>
<dbReference type="OrthoDB" id="6602106at2"/>
<dbReference type="EMBL" id="ASGY01000192">
    <property type="protein sequence ID" value="KGE65327.1"/>
    <property type="molecule type" value="Genomic_DNA"/>
</dbReference>
<evidence type="ECO:0000313" key="2">
    <source>
        <dbReference type="EMBL" id="KGE65327.1"/>
    </source>
</evidence>
<evidence type="ECO:0008006" key="4">
    <source>
        <dbReference type="Google" id="ProtNLM"/>
    </source>
</evidence>
<dbReference type="InterPro" id="IPR010546">
    <property type="entry name" value="DUF1120"/>
</dbReference>
<accession>A0A0A1YXY8</accession>
<gene>
    <name evidence="2" type="ORF">K814_0124890</name>
</gene>
<dbReference type="Proteomes" id="UP000030060">
    <property type="component" value="Unassembled WGS sequence"/>
</dbReference>